<reference evidence="1" key="1">
    <citation type="submission" date="2018-05" db="EMBL/GenBank/DDBJ databases">
        <authorList>
            <person name="Lanie J.A."/>
            <person name="Ng W.-L."/>
            <person name="Kazmierczak K.M."/>
            <person name="Andrzejewski T.M."/>
            <person name="Davidsen T.M."/>
            <person name="Wayne K.J."/>
            <person name="Tettelin H."/>
            <person name="Glass J.I."/>
            <person name="Rusch D."/>
            <person name="Podicherti R."/>
            <person name="Tsui H.-C.T."/>
            <person name="Winkler M.E."/>
        </authorList>
    </citation>
    <scope>NUCLEOTIDE SEQUENCE</scope>
</reference>
<accession>A0A381XJ32</accession>
<proteinExistence type="predicted"/>
<evidence type="ECO:0000313" key="1">
    <source>
        <dbReference type="EMBL" id="SVA64774.1"/>
    </source>
</evidence>
<dbReference type="EMBL" id="UINC01015369">
    <property type="protein sequence ID" value="SVA64774.1"/>
    <property type="molecule type" value="Genomic_DNA"/>
</dbReference>
<gene>
    <name evidence="1" type="ORF">METZ01_LOCUS117628</name>
</gene>
<protein>
    <submittedName>
        <fullName evidence="1">Uncharacterized protein</fullName>
    </submittedName>
</protein>
<dbReference type="AlphaFoldDB" id="A0A381XJ32"/>
<name>A0A381XJ32_9ZZZZ</name>
<organism evidence="1">
    <name type="scientific">marine metagenome</name>
    <dbReference type="NCBI Taxonomy" id="408172"/>
    <lineage>
        <taxon>unclassified sequences</taxon>
        <taxon>metagenomes</taxon>
        <taxon>ecological metagenomes</taxon>
    </lineage>
</organism>
<sequence length="70" mass="7601">MALKTYGRIGGPIFFDLGEFVGESLNGITQIPFDWRASTSESTGAGSRGQDHSCFAMWPSVLGRQFDAKV</sequence>